<evidence type="ECO:0000313" key="4">
    <source>
        <dbReference type="Proteomes" id="UP000194151"/>
    </source>
</evidence>
<dbReference type="InterPro" id="IPR011330">
    <property type="entry name" value="Glyco_hydro/deAcase_b/a-brl"/>
</dbReference>
<name>A0A1W6YN22_9BORD</name>
<keyword evidence="1" id="KW-0732">Signal</keyword>
<feature type="domain" description="NodB homology" evidence="2">
    <location>
        <begin position="73"/>
        <end position="294"/>
    </location>
</feature>
<accession>A0A1W6YN22</accession>
<protein>
    <recommendedName>
        <fullName evidence="2">NodB homology domain-containing protein</fullName>
    </recommendedName>
</protein>
<evidence type="ECO:0000256" key="1">
    <source>
        <dbReference type="ARBA" id="ARBA00022729"/>
    </source>
</evidence>
<keyword evidence="4" id="KW-1185">Reference proteome</keyword>
<dbReference type="EMBL" id="CP021108">
    <property type="protein sequence ID" value="ARP82516.1"/>
    <property type="molecule type" value="Genomic_DNA"/>
</dbReference>
<dbReference type="PANTHER" id="PTHR34216">
    <property type="match status" value="1"/>
</dbReference>
<dbReference type="CDD" id="cd10969">
    <property type="entry name" value="CE4_Ecf1_like_5s"/>
    <property type="match status" value="1"/>
</dbReference>
<dbReference type="STRING" id="1416806.CAL12_17975"/>
<reference evidence="3 4" key="1">
    <citation type="submission" date="2017-05" db="EMBL/GenBank/DDBJ databases">
        <title>Complete and WGS of Bordetella genogroups.</title>
        <authorList>
            <person name="Spilker T."/>
            <person name="LiPuma J."/>
        </authorList>
    </citation>
    <scope>NUCLEOTIDE SEQUENCE [LARGE SCALE GENOMIC DNA]</scope>
    <source>
        <strain evidence="3 4">AU19157</strain>
    </source>
</reference>
<organism evidence="3 4">
    <name type="scientific">Bordetella genomosp. 8</name>
    <dbReference type="NCBI Taxonomy" id="1416806"/>
    <lineage>
        <taxon>Bacteria</taxon>
        <taxon>Pseudomonadati</taxon>
        <taxon>Pseudomonadota</taxon>
        <taxon>Betaproteobacteria</taxon>
        <taxon>Burkholderiales</taxon>
        <taxon>Alcaligenaceae</taxon>
        <taxon>Bordetella</taxon>
    </lineage>
</organism>
<evidence type="ECO:0000259" key="2">
    <source>
        <dbReference type="PROSITE" id="PS51677"/>
    </source>
</evidence>
<dbReference type="Proteomes" id="UP000194151">
    <property type="component" value="Chromosome"/>
</dbReference>
<dbReference type="GO" id="GO:0005975">
    <property type="term" value="P:carbohydrate metabolic process"/>
    <property type="evidence" value="ECO:0007669"/>
    <property type="project" value="InterPro"/>
</dbReference>
<proteinExistence type="predicted"/>
<dbReference type="PANTHER" id="PTHR34216:SF13">
    <property type="entry name" value="XYLANASE_CHITIN DEACETYLASE"/>
    <property type="match status" value="1"/>
</dbReference>
<dbReference type="InterPro" id="IPR051398">
    <property type="entry name" value="Polysacch_Deacetylase"/>
</dbReference>
<dbReference type="Gene3D" id="3.20.20.370">
    <property type="entry name" value="Glycoside hydrolase/deacetylase"/>
    <property type="match status" value="1"/>
</dbReference>
<dbReference type="AlphaFoldDB" id="A0A1W6YN22"/>
<evidence type="ECO:0000313" key="3">
    <source>
        <dbReference type="EMBL" id="ARP82516.1"/>
    </source>
</evidence>
<sequence length="294" mass="33007">MAGGAAAMKPQALRRAHNVPVLMYHHVTPAGGMIATTPAHFESQIERLARDGYTALTADRFAAHLAGEPVPEKSVLITFDDGYLDNWVHAHPILHRYGMHAVMFIVTGWIGDGPARPVAGQAGAPPVPDHAACKAAIGDQRADKVMARWSEIEAMRAAGSFEFHSHTHTHTRWDKVCGDDSALKRDRIAEELRQSRAVLADRLGEHSPHLCWPQGYFDTDYLEAGRQADFRYFYTTDALGQNLAGGDPEHIYRFAVRDRPGRWLARRLWLGGHPFWGPRYHAWKAWKRRLRGRA</sequence>
<dbReference type="PROSITE" id="PS51677">
    <property type="entry name" value="NODB"/>
    <property type="match status" value="1"/>
</dbReference>
<dbReference type="GO" id="GO:0016810">
    <property type="term" value="F:hydrolase activity, acting on carbon-nitrogen (but not peptide) bonds"/>
    <property type="evidence" value="ECO:0007669"/>
    <property type="project" value="InterPro"/>
</dbReference>
<dbReference type="KEGG" id="bgv:CAL12_17975"/>
<dbReference type="Pfam" id="PF01522">
    <property type="entry name" value="Polysacc_deac_1"/>
    <property type="match status" value="1"/>
</dbReference>
<gene>
    <name evidence="3" type="ORF">CAL12_17975</name>
</gene>
<dbReference type="InterPro" id="IPR002509">
    <property type="entry name" value="NODB_dom"/>
</dbReference>
<dbReference type="SUPFAM" id="SSF88713">
    <property type="entry name" value="Glycoside hydrolase/deacetylase"/>
    <property type="match status" value="1"/>
</dbReference>